<dbReference type="GO" id="GO:0019843">
    <property type="term" value="F:rRNA binding"/>
    <property type="evidence" value="ECO:0007669"/>
    <property type="project" value="UniProtKB-KW"/>
</dbReference>
<sequence>MKGRVISVKMSKTAAVLIERTAIHPLYRKTFLRSKNILVDDPIGVKLGDIVEIIKVKPISKKKHWRVVKVIGKNLAEIVEAEQKMTAEQAIAEVMPEEDKGEGESGKGEEIKIEKPMETEDKQITKANKRKNRKENK</sequence>
<dbReference type="SUPFAM" id="SSF50249">
    <property type="entry name" value="Nucleic acid-binding proteins"/>
    <property type="match status" value="1"/>
</dbReference>
<evidence type="ECO:0000256" key="2">
    <source>
        <dbReference type="ARBA" id="ARBA00022980"/>
    </source>
</evidence>
<keyword evidence="2 4" id="KW-0689">Ribosomal protein</keyword>
<dbReference type="EMBL" id="MFDT01000047">
    <property type="protein sequence ID" value="OGE64717.1"/>
    <property type="molecule type" value="Genomic_DNA"/>
</dbReference>
<dbReference type="PANTHER" id="PTHR10744">
    <property type="entry name" value="40S RIBOSOMAL PROTEIN S11 FAMILY MEMBER"/>
    <property type="match status" value="1"/>
</dbReference>
<feature type="compositionally biased region" description="Basic residues" evidence="6">
    <location>
        <begin position="127"/>
        <end position="137"/>
    </location>
</feature>
<reference evidence="7 8" key="1">
    <citation type="journal article" date="2016" name="Nat. Commun.">
        <title>Thousands of microbial genomes shed light on interconnected biogeochemical processes in an aquifer system.</title>
        <authorList>
            <person name="Anantharaman K."/>
            <person name="Brown C.T."/>
            <person name="Hug L.A."/>
            <person name="Sharon I."/>
            <person name="Castelle C.J."/>
            <person name="Probst A.J."/>
            <person name="Thomas B.C."/>
            <person name="Singh A."/>
            <person name="Wilkins M.J."/>
            <person name="Karaoz U."/>
            <person name="Brodie E.L."/>
            <person name="Williams K.H."/>
            <person name="Hubbard S.S."/>
            <person name="Banfield J.F."/>
        </authorList>
    </citation>
    <scope>NUCLEOTIDE SEQUENCE [LARGE SCALE GENOMIC DNA]</scope>
</reference>
<dbReference type="GO" id="GO:0006412">
    <property type="term" value="P:translation"/>
    <property type="evidence" value="ECO:0007669"/>
    <property type="project" value="InterPro"/>
</dbReference>
<comment type="similarity">
    <text evidence="1 4">Belongs to the universal ribosomal protein uS17 family.</text>
</comment>
<dbReference type="InterPro" id="IPR019979">
    <property type="entry name" value="Ribosomal_uS17_CS"/>
</dbReference>
<evidence type="ECO:0000256" key="4">
    <source>
        <dbReference type="RuleBase" id="RU003872"/>
    </source>
</evidence>
<keyword evidence="5" id="KW-0694">RNA-binding</keyword>
<dbReference type="CDD" id="cd00364">
    <property type="entry name" value="Ribosomal_uS17"/>
    <property type="match status" value="1"/>
</dbReference>
<evidence type="ECO:0000256" key="6">
    <source>
        <dbReference type="SAM" id="MobiDB-lite"/>
    </source>
</evidence>
<dbReference type="Gene3D" id="2.40.50.140">
    <property type="entry name" value="Nucleic acid-binding proteins"/>
    <property type="match status" value="1"/>
</dbReference>
<keyword evidence="5" id="KW-0699">rRNA-binding</keyword>
<dbReference type="PRINTS" id="PR00973">
    <property type="entry name" value="RIBOSOMALS17"/>
</dbReference>
<dbReference type="Pfam" id="PF00366">
    <property type="entry name" value="Ribosomal_S17"/>
    <property type="match status" value="1"/>
</dbReference>
<name>A0A1F5MH72_9BACT</name>
<evidence type="ECO:0000313" key="7">
    <source>
        <dbReference type="EMBL" id="OGE64717.1"/>
    </source>
</evidence>
<evidence type="ECO:0000313" key="8">
    <source>
        <dbReference type="Proteomes" id="UP000178859"/>
    </source>
</evidence>
<dbReference type="InterPro" id="IPR012340">
    <property type="entry name" value="NA-bd_OB-fold"/>
</dbReference>
<evidence type="ECO:0000256" key="1">
    <source>
        <dbReference type="ARBA" id="ARBA00010254"/>
    </source>
</evidence>
<dbReference type="PANTHER" id="PTHR10744:SF1">
    <property type="entry name" value="SMALL RIBOSOMAL SUBUNIT PROTEIN US17M"/>
    <property type="match status" value="1"/>
</dbReference>
<comment type="caution">
    <text evidence="7">The sequence shown here is derived from an EMBL/GenBank/DDBJ whole genome shotgun (WGS) entry which is preliminary data.</text>
</comment>
<organism evidence="7 8">
    <name type="scientific">Candidatus Daviesbacteria bacterium RIFCSPLOWO2_02_FULL_36_7</name>
    <dbReference type="NCBI Taxonomy" id="1797792"/>
    <lineage>
        <taxon>Bacteria</taxon>
        <taxon>Candidatus Daviesiibacteriota</taxon>
    </lineage>
</organism>
<protein>
    <recommendedName>
        <fullName evidence="5">30S ribosomal protein S17</fullName>
    </recommendedName>
</protein>
<dbReference type="PROSITE" id="PS00056">
    <property type="entry name" value="RIBOSOMAL_S17"/>
    <property type="match status" value="1"/>
</dbReference>
<comment type="function">
    <text evidence="5">One of the primary rRNA binding proteins, it binds specifically to the 5'-end of 16S ribosomal.</text>
</comment>
<keyword evidence="3 4" id="KW-0687">Ribonucleoprotein</keyword>
<feature type="region of interest" description="Disordered" evidence="6">
    <location>
        <begin position="93"/>
        <end position="137"/>
    </location>
</feature>
<feature type="compositionally biased region" description="Basic and acidic residues" evidence="6">
    <location>
        <begin position="102"/>
        <end position="124"/>
    </location>
</feature>
<dbReference type="GO" id="GO:0022627">
    <property type="term" value="C:cytosolic small ribosomal subunit"/>
    <property type="evidence" value="ECO:0007669"/>
    <property type="project" value="TreeGrafter"/>
</dbReference>
<dbReference type="InterPro" id="IPR000266">
    <property type="entry name" value="Ribosomal_uS17"/>
</dbReference>
<dbReference type="Proteomes" id="UP000178859">
    <property type="component" value="Unassembled WGS sequence"/>
</dbReference>
<proteinExistence type="inferred from homology"/>
<dbReference type="GO" id="GO:0003735">
    <property type="term" value="F:structural constituent of ribosome"/>
    <property type="evidence" value="ECO:0007669"/>
    <property type="project" value="InterPro"/>
</dbReference>
<accession>A0A1F5MH72</accession>
<dbReference type="AlphaFoldDB" id="A0A1F5MH72"/>
<gene>
    <name evidence="7" type="ORF">A3I48_04115</name>
</gene>
<evidence type="ECO:0000256" key="5">
    <source>
        <dbReference type="RuleBase" id="RU003873"/>
    </source>
</evidence>
<evidence type="ECO:0000256" key="3">
    <source>
        <dbReference type="ARBA" id="ARBA00023274"/>
    </source>
</evidence>